<proteinExistence type="predicted"/>
<evidence type="ECO:0000313" key="2">
    <source>
        <dbReference type="EMBL" id="KAJ8881138.1"/>
    </source>
</evidence>
<feature type="compositionally biased region" description="Polar residues" evidence="1">
    <location>
        <begin position="410"/>
        <end position="419"/>
    </location>
</feature>
<evidence type="ECO:0000313" key="3">
    <source>
        <dbReference type="Proteomes" id="UP001159363"/>
    </source>
</evidence>
<sequence>MLGLDAEWAHRNPYTMGVVPEFSPKGRICLLWNYRKKAERRKEGWRYACTPGLMSTGRVKFESWAQGRLDICHLGDFNENNLATFELATPSEVAQRLNFGLAFGRTREFESRSSHPDFGSPWFPEIAPGECRDGSSTRAMADSFPNLSSSGAVLHRQLLYFIIKPNYLPELVTHKCTADGEGDTAARSVRRQPGIFIEMPPFDKLQRRADMTSGASSHFSTCVSIPRARDPSTLARTTRPFFISIIEVWRERERLGRRKGGVGLDQEGCGIGQSVLGSRPVDEVLMPRTSTTHANMLECRSGTNTWQVMRQSTARIICTFSSSSARNSQPDASGQSAKGCPLHASCGLTCRTTFYWWKCKPASNTGYSTQLTSAYFATVHLTPLGYRLFTAGAFFDGPDLTRRDNKRSSRQTNATSRVWSGTRAPRRWPRSLLVHRVVFCRQPQSMSDNDNDCRLADGIASLSGRSDMPAGTDGKVAWVERQMSTDANVMPAIDNWRRVGYEDAIGISTSRCDSAPCDLQQTATCCTPTSAGCFIAACVEANYLSVVELLACSPPTKTNRAQTPAGSLPDFRIWKSCRTMPLFGGFLGELPFPPPFHSGAVPFSPQSPSSAFKTSLLRAAQISSLTHSFCKQAIATCKETITESRDTWSEVTLAELWGSSQWIQRKCSKIHRAVEFNLRRPRVDAIPQHILARAFHNFWCRLRTPTSRSMAATSSTYSRGKTGPTASPTNGIVHHDSHMRKSGVTRPGIEPGSPWWEASSLTAQSPWSLHPVQQVDRQLSAVGMEGLVKQPARLRRTTAAHAGKMATLARNMLGTPLVNQRPVTNTSASSPANREYFAACSDQSQAWPPSRASRVADVMRTATIFPLCVLGRCLFKTIGATVAERLARSPAKANRVQSPAGSPDFRKLESYRPLVGGFSRGSPVLPAPSFRRCSVFTSITHVGSQDPHC</sequence>
<dbReference type="Proteomes" id="UP001159363">
    <property type="component" value="Chromosome 5"/>
</dbReference>
<feature type="region of interest" description="Disordered" evidence="1">
    <location>
        <begin position="402"/>
        <end position="421"/>
    </location>
</feature>
<gene>
    <name evidence="2" type="ORF">PR048_017611</name>
</gene>
<feature type="region of interest" description="Disordered" evidence="1">
    <location>
        <begin position="711"/>
        <end position="748"/>
    </location>
</feature>
<name>A0ABQ9HAK5_9NEOP</name>
<comment type="caution">
    <text evidence="2">The sequence shown here is derived from an EMBL/GenBank/DDBJ whole genome shotgun (WGS) entry which is preliminary data.</text>
</comment>
<evidence type="ECO:0000256" key="1">
    <source>
        <dbReference type="SAM" id="MobiDB-lite"/>
    </source>
</evidence>
<feature type="compositionally biased region" description="Polar residues" evidence="1">
    <location>
        <begin position="711"/>
        <end position="730"/>
    </location>
</feature>
<protein>
    <submittedName>
        <fullName evidence="2">Uncharacterized protein</fullName>
    </submittedName>
</protein>
<accession>A0ABQ9HAK5</accession>
<reference evidence="2 3" key="1">
    <citation type="submission" date="2023-02" db="EMBL/GenBank/DDBJ databases">
        <title>LHISI_Scaffold_Assembly.</title>
        <authorList>
            <person name="Stuart O.P."/>
            <person name="Cleave R."/>
            <person name="Magrath M.J.L."/>
            <person name="Mikheyev A.S."/>
        </authorList>
    </citation>
    <scope>NUCLEOTIDE SEQUENCE [LARGE SCALE GENOMIC DNA]</scope>
    <source>
        <strain evidence="2">Daus_M_001</strain>
        <tissue evidence="2">Leg muscle</tissue>
    </source>
</reference>
<keyword evidence="3" id="KW-1185">Reference proteome</keyword>
<dbReference type="EMBL" id="JARBHB010000006">
    <property type="protein sequence ID" value="KAJ8881138.1"/>
    <property type="molecule type" value="Genomic_DNA"/>
</dbReference>
<organism evidence="2 3">
    <name type="scientific">Dryococelus australis</name>
    <dbReference type="NCBI Taxonomy" id="614101"/>
    <lineage>
        <taxon>Eukaryota</taxon>
        <taxon>Metazoa</taxon>
        <taxon>Ecdysozoa</taxon>
        <taxon>Arthropoda</taxon>
        <taxon>Hexapoda</taxon>
        <taxon>Insecta</taxon>
        <taxon>Pterygota</taxon>
        <taxon>Neoptera</taxon>
        <taxon>Polyneoptera</taxon>
        <taxon>Phasmatodea</taxon>
        <taxon>Verophasmatodea</taxon>
        <taxon>Anareolatae</taxon>
        <taxon>Phasmatidae</taxon>
        <taxon>Eurycanthinae</taxon>
        <taxon>Dryococelus</taxon>
    </lineage>
</organism>